<protein>
    <submittedName>
        <fullName evidence="1">Uncharacterized protein</fullName>
    </submittedName>
</protein>
<keyword evidence="2" id="KW-1185">Reference proteome</keyword>
<dbReference type="Proteomes" id="UP000799118">
    <property type="component" value="Unassembled WGS sequence"/>
</dbReference>
<dbReference type="AlphaFoldDB" id="A0A6A4GT41"/>
<name>A0A6A4GT41_9AGAR</name>
<sequence length="104" mass="12111">MGYQIRIFERGSVPGEDWHYTDQVPLNALVPNLDPSVADCRPHLPPENMSLRLPYEEESVDGLDSEVIDVRRKDRRAPKPIWYSLKSTVPQVCLTEILYEWIRC</sequence>
<organism evidence="1 2">
    <name type="scientific">Gymnopus androsaceus JB14</name>
    <dbReference type="NCBI Taxonomy" id="1447944"/>
    <lineage>
        <taxon>Eukaryota</taxon>
        <taxon>Fungi</taxon>
        <taxon>Dikarya</taxon>
        <taxon>Basidiomycota</taxon>
        <taxon>Agaricomycotina</taxon>
        <taxon>Agaricomycetes</taxon>
        <taxon>Agaricomycetidae</taxon>
        <taxon>Agaricales</taxon>
        <taxon>Marasmiineae</taxon>
        <taxon>Omphalotaceae</taxon>
        <taxon>Gymnopus</taxon>
    </lineage>
</organism>
<gene>
    <name evidence="1" type="ORF">BT96DRAFT_435359</name>
</gene>
<accession>A0A6A4GT41</accession>
<reference evidence="1" key="1">
    <citation type="journal article" date="2019" name="Environ. Microbiol.">
        <title>Fungal ecological strategies reflected in gene transcription - a case study of two litter decomposers.</title>
        <authorList>
            <person name="Barbi F."/>
            <person name="Kohler A."/>
            <person name="Barry K."/>
            <person name="Baskaran P."/>
            <person name="Daum C."/>
            <person name="Fauchery L."/>
            <person name="Ihrmark K."/>
            <person name="Kuo A."/>
            <person name="LaButti K."/>
            <person name="Lipzen A."/>
            <person name="Morin E."/>
            <person name="Grigoriev I.V."/>
            <person name="Henrissat B."/>
            <person name="Lindahl B."/>
            <person name="Martin F."/>
        </authorList>
    </citation>
    <scope>NUCLEOTIDE SEQUENCE</scope>
    <source>
        <strain evidence="1">JB14</strain>
    </source>
</reference>
<proteinExistence type="predicted"/>
<evidence type="ECO:0000313" key="2">
    <source>
        <dbReference type="Proteomes" id="UP000799118"/>
    </source>
</evidence>
<dbReference type="EMBL" id="ML769742">
    <property type="protein sequence ID" value="KAE9388470.1"/>
    <property type="molecule type" value="Genomic_DNA"/>
</dbReference>
<dbReference type="OrthoDB" id="66881at2759"/>
<evidence type="ECO:0000313" key="1">
    <source>
        <dbReference type="EMBL" id="KAE9388470.1"/>
    </source>
</evidence>